<keyword evidence="1" id="KW-0677">Repeat</keyword>
<keyword evidence="6" id="KW-1185">Reference proteome</keyword>
<reference evidence="6" key="2">
    <citation type="submission" date="2019-02" db="EMBL/GenBank/DDBJ databases">
        <title>Opniocepnalus argus Var Kimnra genome.</title>
        <authorList>
            <person name="Zhou C."/>
            <person name="Xiao S."/>
        </authorList>
    </citation>
    <scope>NUCLEOTIDE SEQUENCE [LARGE SCALE GENOMIC DNA]</scope>
</reference>
<dbReference type="PROSITE" id="PS50853">
    <property type="entry name" value="FN3"/>
    <property type="match status" value="2"/>
</dbReference>
<feature type="signal peptide" evidence="3">
    <location>
        <begin position="1"/>
        <end position="21"/>
    </location>
</feature>
<feature type="transmembrane region" description="Helical" evidence="2">
    <location>
        <begin position="704"/>
        <end position="722"/>
    </location>
</feature>
<dbReference type="InterPro" id="IPR003961">
    <property type="entry name" value="FN3_dom"/>
</dbReference>
<dbReference type="PANTHER" id="PTHR46708:SF11">
    <property type="entry name" value="RECEPTOR-TYPE TYROSINE-PROTEIN PHOSPHATASE ETA-LIKE"/>
    <property type="match status" value="1"/>
</dbReference>
<dbReference type="InterPro" id="IPR013783">
    <property type="entry name" value="Ig-like_fold"/>
</dbReference>
<dbReference type="EMBL" id="CM015722">
    <property type="protein sequence ID" value="KAF3695559.1"/>
    <property type="molecule type" value="Genomic_DNA"/>
</dbReference>
<reference evidence="5 6" key="1">
    <citation type="submission" date="2019-02" db="EMBL/GenBank/DDBJ databases">
        <title>Opniocepnalus argus genome.</title>
        <authorList>
            <person name="Zhou C."/>
            <person name="Xiao S."/>
        </authorList>
    </citation>
    <scope>NUCLEOTIDE SEQUENCE [LARGE SCALE GENOMIC DNA]</scope>
    <source>
        <strain evidence="5">OARG1902GOOAL</strain>
        <tissue evidence="5">Muscle</tissue>
    </source>
</reference>
<feature type="domain" description="Fibronectin type-III" evidence="4">
    <location>
        <begin position="315"/>
        <end position="407"/>
    </location>
</feature>
<keyword evidence="2" id="KW-0472">Membrane</keyword>
<dbReference type="SUPFAM" id="SSF49265">
    <property type="entry name" value="Fibronectin type III"/>
    <property type="match status" value="3"/>
</dbReference>
<dbReference type="Pfam" id="PF17971">
    <property type="entry name" value="LIFR_D2"/>
    <property type="match status" value="1"/>
</dbReference>
<sequence>MIHFRIFTISLLALCLILSEGHRGCCLVNVWQPPSPNITHLLAVGDKQSLMVRWLVYHCDLVGHINEVQISRTENHIITYAENVSVPADVTEYTWTWTSDLPLECVDHSVRIRQYCNQSVLSPWSSWTTNPGVQTEDKTKAFPSERVLREGASAMFCCVSPPGVNIIEMRIYDKAYPLISFGPRVTAIAVDKLTIPTTYIKMLILQFSDTKGRHGNVGNYVSFPPQKLRNLTCMTLDMINIICSWDTSRKRYKWDRSNQTQTLRIENTNQAPISCQELSCTFPAIPHLEEYNVRVVVQNQFGEETETHSFNISDRVSPVVDWARLSPQVTDATVSWTVQGNVTQLNLLCQVTTEPHSITELWCNSRCTVKLEHLLPNTQYFARVRCSTNGRVWGKWTEPRFFKTGLLVTLNLWRKIKQLSDPHSREITLLWTSDVPDFAKNQQYRVQWWQEGNNGTQGKDIGQTQMEVCIGPGQYTFMVQAVLLSGHSIPANITIPKMDNRVKVVEKQLSSHTVGGFNLTWAQQVSATCGYTVEWCIESSAHSCDLQWKKMPEGNNTLILPDRHFKDGHRYTFNIYECTKDGHKLLEIQSGYSQELQTVQSPSLIEPVQSTYSSVTLEWRYNEADPTHPAFIVGYLVTVQDTLPGPNANMLSVLVSDPQKKSVTIKDLEENHEYKLSLSALTNKGPGQAATVVIWTKIKFSAHLAKILTPIFLLLGCISLLWPQRKKG</sequence>
<dbReference type="InterPro" id="IPR050991">
    <property type="entry name" value="ECM_Regulatory_Proteins"/>
</dbReference>
<dbReference type="Gene3D" id="2.60.40.10">
    <property type="entry name" value="Immunoglobulins"/>
    <property type="match status" value="7"/>
</dbReference>
<dbReference type="AlphaFoldDB" id="A0A6G1PZA5"/>
<dbReference type="Pfam" id="PF25552">
    <property type="entry name" value="LIFR_D4"/>
    <property type="match status" value="1"/>
</dbReference>
<evidence type="ECO:0000256" key="1">
    <source>
        <dbReference type="ARBA" id="ARBA00022737"/>
    </source>
</evidence>
<dbReference type="SMART" id="SM00060">
    <property type="entry name" value="FN3"/>
    <property type="match status" value="3"/>
</dbReference>
<gene>
    <name evidence="5" type="ORF">EXN66_Car011235</name>
</gene>
<dbReference type="PANTHER" id="PTHR46708">
    <property type="entry name" value="TENASCIN"/>
    <property type="match status" value="1"/>
</dbReference>
<evidence type="ECO:0000259" key="4">
    <source>
        <dbReference type="PROSITE" id="PS50853"/>
    </source>
</evidence>
<evidence type="ECO:0000256" key="3">
    <source>
        <dbReference type="SAM" id="SignalP"/>
    </source>
</evidence>
<feature type="chain" id="PRO_5026324345" evidence="3">
    <location>
        <begin position="22"/>
        <end position="728"/>
    </location>
</feature>
<dbReference type="InterPro" id="IPR036116">
    <property type="entry name" value="FN3_sf"/>
</dbReference>
<keyword evidence="2" id="KW-0812">Transmembrane</keyword>
<dbReference type="CDD" id="cd00063">
    <property type="entry name" value="FN3"/>
    <property type="match status" value="2"/>
</dbReference>
<protein>
    <submittedName>
        <fullName evidence="5">Leukemia inhibitory factor receptor</fullName>
    </submittedName>
</protein>
<evidence type="ECO:0000313" key="6">
    <source>
        <dbReference type="Proteomes" id="UP000503349"/>
    </source>
</evidence>
<organism evidence="5 6">
    <name type="scientific">Channa argus</name>
    <name type="common">Northern snakehead</name>
    <name type="synonym">Ophicephalus argus</name>
    <dbReference type="NCBI Taxonomy" id="215402"/>
    <lineage>
        <taxon>Eukaryota</taxon>
        <taxon>Metazoa</taxon>
        <taxon>Chordata</taxon>
        <taxon>Craniata</taxon>
        <taxon>Vertebrata</taxon>
        <taxon>Euteleostomi</taxon>
        <taxon>Actinopterygii</taxon>
        <taxon>Neopterygii</taxon>
        <taxon>Teleostei</taxon>
        <taxon>Neoteleostei</taxon>
        <taxon>Acanthomorphata</taxon>
        <taxon>Anabantaria</taxon>
        <taxon>Anabantiformes</taxon>
        <taxon>Channoidei</taxon>
        <taxon>Channidae</taxon>
        <taxon>Channa</taxon>
    </lineage>
</organism>
<name>A0A6G1PZA5_CHAAH</name>
<dbReference type="InterPro" id="IPR040817">
    <property type="entry name" value="LIFR_D2"/>
</dbReference>
<keyword evidence="3" id="KW-0732">Signal</keyword>
<proteinExistence type="predicted"/>
<keyword evidence="2" id="KW-1133">Transmembrane helix</keyword>
<keyword evidence="5" id="KW-0675">Receptor</keyword>
<feature type="domain" description="Fibronectin type-III" evidence="4">
    <location>
        <begin position="601"/>
        <end position="701"/>
    </location>
</feature>
<accession>A0A6G1PZA5</accession>
<evidence type="ECO:0000256" key="2">
    <source>
        <dbReference type="SAM" id="Phobius"/>
    </source>
</evidence>
<dbReference type="Proteomes" id="UP000503349">
    <property type="component" value="Chromosome 11"/>
</dbReference>
<dbReference type="Pfam" id="PF00041">
    <property type="entry name" value="fn3"/>
    <property type="match status" value="1"/>
</dbReference>
<evidence type="ECO:0000313" key="5">
    <source>
        <dbReference type="EMBL" id="KAF3695559.1"/>
    </source>
</evidence>